<dbReference type="SMART" id="SM00345">
    <property type="entry name" value="HTH_GNTR"/>
    <property type="match status" value="2"/>
</dbReference>
<dbReference type="Pfam" id="PF07729">
    <property type="entry name" value="FCD"/>
    <property type="match status" value="1"/>
</dbReference>
<keyword evidence="1" id="KW-0805">Transcription regulation</keyword>
<dbReference type="Proteomes" id="UP000315914">
    <property type="component" value="Unassembled WGS sequence"/>
</dbReference>
<comment type="caution">
    <text evidence="6">The sequence shown here is derived from an EMBL/GenBank/DDBJ whole genome shotgun (WGS) entry which is preliminary data.</text>
</comment>
<sequence>MIASDSSRQRAAKNGGFERAEHLAGLIMALARREGMKAGDRLIEQRLADALDLSRAPIRLGLKALEAAGLARGEPHRGFVLAKNPTSGAAQPALAAVRRSEQVYATIAGDFLASRLPADVTEAELMRRYDLSRAELQRLLDRIAAEGWIARLPGYGWRFTETVSSPEAQAKAMAFRVVIEPAAIAQPDFMLSQEVIARLRERQQRVLEGELEKMTIGEIYHSGCEFHEEIIRGACNPFFVEALKRVNSIRRLFAYRSFADRDGMRRHVREHLRLLDVLEARRYAEAADLMAKHLQRPLVPGLS</sequence>
<reference evidence="6 7" key="1">
    <citation type="submission" date="2019-06" db="EMBL/GenBank/DDBJ databases">
        <title>Genomic Encyclopedia of Type Strains, Phase IV (KMG-V): Genome sequencing to study the core and pangenomes of soil and plant-associated prokaryotes.</title>
        <authorList>
            <person name="Whitman W."/>
        </authorList>
    </citation>
    <scope>NUCLEOTIDE SEQUENCE [LARGE SCALE GENOMIC DNA]</scope>
    <source>
        <strain evidence="6 7">BR 10556</strain>
    </source>
</reference>
<accession>A0A560J214</accession>
<organism evidence="6 7">
    <name type="scientific">Bradyrhizobium sacchari</name>
    <dbReference type="NCBI Taxonomy" id="1399419"/>
    <lineage>
        <taxon>Bacteria</taxon>
        <taxon>Pseudomonadati</taxon>
        <taxon>Pseudomonadota</taxon>
        <taxon>Alphaproteobacteria</taxon>
        <taxon>Hyphomicrobiales</taxon>
        <taxon>Nitrobacteraceae</taxon>
        <taxon>Bradyrhizobium</taxon>
    </lineage>
</organism>
<dbReference type="AlphaFoldDB" id="A0A560J214"/>
<dbReference type="SUPFAM" id="SSF46785">
    <property type="entry name" value="Winged helix' DNA-binding domain"/>
    <property type="match status" value="2"/>
</dbReference>
<dbReference type="InterPro" id="IPR008920">
    <property type="entry name" value="TF_FadR/GntR_C"/>
</dbReference>
<gene>
    <name evidence="6" type="ORF">FBZ95_1029</name>
</gene>
<evidence type="ECO:0000259" key="5">
    <source>
        <dbReference type="SMART" id="SM00895"/>
    </source>
</evidence>
<dbReference type="SMART" id="SM00895">
    <property type="entry name" value="FCD"/>
    <property type="match status" value="1"/>
</dbReference>
<name>A0A560J214_9BRAD</name>
<feature type="domain" description="HTH gntR-type" evidence="4">
    <location>
        <begin position="23"/>
        <end position="81"/>
    </location>
</feature>
<protein>
    <submittedName>
        <fullName evidence="6">DNA-binding GntR family transcriptional regulator</fullName>
    </submittedName>
</protein>
<evidence type="ECO:0000259" key="4">
    <source>
        <dbReference type="SMART" id="SM00345"/>
    </source>
</evidence>
<evidence type="ECO:0000313" key="7">
    <source>
        <dbReference type="Proteomes" id="UP000315914"/>
    </source>
</evidence>
<dbReference type="GO" id="GO:0003700">
    <property type="term" value="F:DNA-binding transcription factor activity"/>
    <property type="evidence" value="ECO:0007669"/>
    <property type="project" value="InterPro"/>
</dbReference>
<keyword evidence="7" id="KW-1185">Reference proteome</keyword>
<proteinExistence type="predicted"/>
<evidence type="ECO:0000256" key="1">
    <source>
        <dbReference type="ARBA" id="ARBA00023015"/>
    </source>
</evidence>
<keyword evidence="2 6" id="KW-0238">DNA-binding</keyword>
<dbReference type="InterPro" id="IPR011711">
    <property type="entry name" value="GntR_C"/>
</dbReference>
<dbReference type="PANTHER" id="PTHR43537:SF52">
    <property type="entry name" value="FATTY ACID METABOLISM REGULATOR PROTEIN"/>
    <property type="match status" value="1"/>
</dbReference>
<dbReference type="PANTHER" id="PTHR43537">
    <property type="entry name" value="TRANSCRIPTIONAL REGULATOR, GNTR FAMILY"/>
    <property type="match status" value="1"/>
</dbReference>
<dbReference type="SUPFAM" id="SSF48008">
    <property type="entry name" value="GntR ligand-binding domain-like"/>
    <property type="match status" value="1"/>
</dbReference>
<dbReference type="InterPro" id="IPR036390">
    <property type="entry name" value="WH_DNA-bd_sf"/>
</dbReference>
<dbReference type="GO" id="GO:0003677">
    <property type="term" value="F:DNA binding"/>
    <property type="evidence" value="ECO:0007669"/>
    <property type="project" value="UniProtKB-KW"/>
</dbReference>
<dbReference type="Gene3D" id="1.20.120.530">
    <property type="entry name" value="GntR ligand-binding domain-like"/>
    <property type="match status" value="1"/>
</dbReference>
<evidence type="ECO:0000313" key="6">
    <source>
        <dbReference type="EMBL" id="TWB80792.1"/>
    </source>
</evidence>
<evidence type="ECO:0000256" key="3">
    <source>
        <dbReference type="ARBA" id="ARBA00023163"/>
    </source>
</evidence>
<dbReference type="EMBL" id="VITW01000002">
    <property type="protein sequence ID" value="TWB80792.1"/>
    <property type="molecule type" value="Genomic_DNA"/>
</dbReference>
<dbReference type="InterPro" id="IPR036388">
    <property type="entry name" value="WH-like_DNA-bd_sf"/>
</dbReference>
<dbReference type="InterPro" id="IPR000524">
    <property type="entry name" value="Tscrpt_reg_HTH_GntR"/>
</dbReference>
<feature type="domain" description="GntR C-terminal" evidence="5">
    <location>
        <begin position="171"/>
        <end position="296"/>
    </location>
</feature>
<dbReference type="Gene3D" id="1.10.10.10">
    <property type="entry name" value="Winged helix-like DNA-binding domain superfamily/Winged helix DNA-binding domain"/>
    <property type="match status" value="2"/>
</dbReference>
<dbReference type="RefSeq" id="WP_246161130.1">
    <property type="nucleotide sequence ID" value="NZ_VITU01000002.1"/>
</dbReference>
<dbReference type="STRING" id="1399419.A5906_01045"/>
<keyword evidence="3" id="KW-0804">Transcription</keyword>
<evidence type="ECO:0000256" key="2">
    <source>
        <dbReference type="ARBA" id="ARBA00023125"/>
    </source>
</evidence>
<feature type="domain" description="HTH gntR-type" evidence="4">
    <location>
        <begin position="103"/>
        <end position="159"/>
    </location>
</feature>